<dbReference type="EMBL" id="BQXS01010149">
    <property type="protein sequence ID" value="GKT33141.1"/>
    <property type="molecule type" value="Genomic_DNA"/>
</dbReference>
<gene>
    <name evidence="2" type="ORF">ADUPG1_007142</name>
</gene>
<sequence length="89" mass="9473">MISDSPKIASTDFFPSNLIVATSFINYVYWIGAVFSFLAKQAVGVVLGVICSILAVLCGLFMACGCCMHSATKKLEDAVMDMDNAVVTP</sequence>
<feature type="transmembrane region" description="Helical" evidence="1">
    <location>
        <begin position="45"/>
        <end position="63"/>
    </location>
</feature>
<organism evidence="2 3">
    <name type="scientific">Aduncisulcus paluster</name>
    <dbReference type="NCBI Taxonomy" id="2918883"/>
    <lineage>
        <taxon>Eukaryota</taxon>
        <taxon>Metamonada</taxon>
        <taxon>Carpediemonas-like organisms</taxon>
        <taxon>Aduncisulcus</taxon>
    </lineage>
</organism>
<dbReference type="Proteomes" id="UP001057375">
    <property type="component" value="Unassembled WGS sequence"/>
</dbReference>
<comment type="caution">
    <text evidence="2">The sequence shown here is derived from an EMBL/GenBank/DDBJ whole genome shotgun (WGS) entry which is preliminary data.</text>
</comment>
<keyword evidence="3" id="KW-1185">Reference proteome</keyword>
<proteinExistence type="predicted"/>
<evidence type="ECO:0000313" key="2">
    <source>
        <dbReference type="EMBL" id="GKT33141.1"/>
    </source>
</evidence>
<keyword evidence="1" id="KW-0812">Transmembrane</keyword>
<name>A0ABQ5KMK5_9EUKA</name>
<evidence type="ECO:0000313" key="3">
    <source>
        <dbReference type="Proteomes" id="UP001057375"/>
    </source>
</evidence>
<evidence type="ECO:0000256" key="1">
    <source>
        <dbReference type="SAM" id="Phobius"/>
    </source>
</evidence>
<keyword evidence="1" id="KW-1133">Transmembrane helix</keyword>
<keyword evidence="1" id="KW-0472">Membrane</keyword>
<protein>
    <submittedName>
        <fullName evidence="2">Uncharacterized protein</fullName>
    </submittedName>
</protein>
<accession>A0ABQ5KMK5</accession>
<reference evidence="2" key="1">
    <citation type="submission" date="2022-03" db="EMBL/GenBank/DDBJ databases">
        <title>Draft genome sequence of Aduncisulcus paluster, a free-living microaerophilic Fornicata.</title>
        <authorList>
            <person name="Yuyama I."/>
            <person name="Kume K."/>
            <person name="Tamura T."/>
            <person name="Inagaki Y."/>
            <person name="Hashimoto T."/>
        </authorList>
    </citation>
    <scope>NUCLEOTIDE SEQUENCE</scope>
    <source>
        <strain evidence="2">NY0171</strain>
    </source>
</reference>
<feature type="transmembrane region" description="Helical" evidence="1">
    <location>
        <begin position="18"/>
        <end position="38"/>
    </location>
</feature>